<dbReference type="Proteomes" id="UP000249610">
    <property type="component" value="Unassembled WGS sequence"/>
</dbReference>
<dbReference type="EMBL" id="QLLK01000003">
    <property type="protein sequence ID" value="RAI91973.1"/>
    <property type="molecule type" value="Genomic_DNA"/>
</dbReference>
<dbReference type="PANTHER" id="PTHR39206:SF1">
    <property type="entry name" value="SLL8004 PROTEIN"/>
    <property type="match status" value="1"/>
</dbReference>
<name>A0A327PK64_9BACT</name>
<dbReference type="Gene3D" id="3.40.50.300">
    <property type="entry name" value="P-loop containing nucleotide triphosphate hydrolases"/>
    <property type="match status" value="1"/>
</dbReference>
<dbReference type="InterPro" id="IPR027417">
    <property type="entry name" value="P-loop_NTPase"/>
</dbReference>
<comment type="caution">
    <text evidence="1">The sequence shown here is derived from an EMBL/GenBank/DDBJ whole genome shotgun (WGS) entry which is preliminary data.</text>
</comment>
<organism evidence="1 2">
    <name type="scientific">Algoriphagus yeomjeoni</name>
    <dbReference type="NCBI Taxonomy" id="291403"/>
    <lineage>
        <taxon>Bacteria</taxon>
        <taxon>Pseudomonadati</taxon>
        <taxon>Bacteroidota</taxon>
        <taxon>Cytophagia</taxon>
        <taxon>Cytophagales</taxon>
        <taxon>Cyclobacteriaceae</taxon>
        <taxon>Algoriphagus</taxon>
    </lineage>
</organism>
<gene>
    <name evidence="1" type="ORF">LV83_01199</name>
</gene>
<proteinExistence type="predicted"/>
<sequence length="192" mass="22319">MIAGCNGSGKSSFSNAIVPKGIIPYDYDKHFLKTYHRLSDSDIRDVMAHNIVRAELKEEVLFSIDNQKDFCYETNFNSTPLYWPEKFKKAGYELILVFFCLDSIKEAKRRVQIRVENGGHFVPEAEIENRYMLGYRNLNMHFQYFDTVHLLNSSYYKKEPRHILSIREGDVLATTHLPGFLNDLIPTIISLT</sequence>
<dbReference type="PANTHER" id="PTHR39206">
    <property type="entry name" value="SLL8004 PROTEIN"/>
    <property type="match status" value="1"/>
</dbReference>
<reference evidence="1 2" key="1">
    <citation type="submission" date="2018-06" db="EMBL/GenBank/DDBJ databases">
        <title>Genomic Encyclopedia of Archaeal and Bacterial Type Strains, Phase II (KMG-II): from individual species to whole genera.</title>
        <authorList>
            <person name="Goeker M."/>
        </authorList>
    </citation>
    <scope>NUCLEOTIDE SEQUENCE [LARGE SCALE GENOMIC DNA]</scope>
    <source>
        <strain evidence="1 2">DSM 23446</strain>
    </source>
</reference>
<accession>A0A327PK64</accession>
<keyword evidence="2" id="KW-1185">Reference proteome</keyword>
<dbReference type="SUPFAM" id="SSF52540">
    <property type="entry name" value="P-loop containing nucleoside triphosphate hydrolases"/>
    <property type="match status" value="1"/>
</dbReference>
<evidence type="ECO:0000313" key="1">
    <source>
        <dbReference type="EMBL" id="RAI91973.1"/>
    </source>
</evidence>
<dbReference type="AlphaFoldDB" id="A0A327PK64"/>
<evidence type="ECO:0000313" key="2">
    <source>
        <dbReference type="Proteomes" id="UP000249610"/>
    </source>
</evidence>
<protein>
    <submittedName>
        <fullName evidence="1">Putative ABC-type ATPase</fullName>
    </submittedName>
</protein>